<evidence type="ECO:0000313" key="2">
    <source>
        <dbReference type="EMBL" id="TNN37642.1"/>
    </source>
</evidence>
<feature type="compositionally biased region" description="Acidic residues" evidence="1">
    <location>
        <begin position="84"/>
        <end position="94"/>
    </location>
</feature>
<dbReference type="Proteomes" id="UP000314294">
    <property type="component" value="Unassembled WGS sequence"/>
</dbReference>
<feature type="region of interest" description="Disordered" evidence="1">
    <location>
        <begin position="230"/>
        <end position="265"/>
    </location>
</feature>
<feature type="region of interest" description="Disordered" evidence="1">
    <location>
        <begin position="74"/>
        <end position="119"/>
    </location>
</feature>
<accession>A0A4Z2FB76</accession>
<gene>
    <name evidence="2" type="ORF">EYF80_052199</name>
</gene>
<reference evidence="2 3" key="1">
    <citation type="submission" date="2019-03" db="EMBL/GenBank/DDBJ databases">
        <title>First draft genome of Liparis tanakae, snailfish: a comprehensive survey of snailfish specific genes.</title>
        <authorList>
            <person name="Kim W."/>
            <person name="Song I."/>
            <person name="Jeong J.-H."/>
            <person name="Kim D."/>
            <person name="Kim S."/>
            <person name="Ryu S."/>
            <person name="Song J.Y."/>
            <person name="Lee S.K."/>
        </authorList>
    </citation>
    <scope>NUCLEOTIDE SEQUENCE [LARGE SCALE GENOMIC DNA]</scope>
    <source>
        <tissue evidence="2">Muscle</tissue>
    </source>
</reference>
<protein>
    <submittedName>
        <fullName evidence="2">Uncharacterized protein</fullName>
    </submittedName>
</protein>
<feature type="compositionally biased region" description="Basic and acidic residues" evidence="1">
    <location>
        <begin position="249"/>
        <end position="265"/>
    </location>
</feature>
<keyword evidence="3" id="KW-1185">Reference proteome</keyword>
<dbReference type="AlphaFoldDB" id="A0A4Z2FB76"/>
<feature type="region of interest" description="Disordered" evidence="1">
    <location>
        <begin position="132"/>
        <end position="151"/>
    </location>
</feature>
<feature type="region of interest" description="Disordered" evidence="1">
    <location>
        <begin position="1"/>
        <end position="25"/>
    </location>
</feature>
<proteinExistence type="predicted"/>
<evidence type="ECO:0000256" key="1">
    <source>
        <dbReference type="SAM" id="MobiDB-lite"/>
    </source>
</evidence>
<comment type="caution">
    <text evidence="2">The sequence shown here is derived from an EMBL/GenBank/DDBJ whole genome shotgun (WGS) entry which is preliminary data.</text>
</comment>
<dbReference type="EMBL" id="SRLO01001462">
    <property type="protein sequence ID" value="TNN37642.1"/>
    <property type="molecule type" value="Genomic_DNA"/>
</dbReference>
<sequence>MVDSVHLRRKTQNTKSAAAFRTEPKRKMGILSPTFKDSLLGSKVKVGSVAACSGSLVVTSAGVSPDIVSWLSPGVESASVSADREEEEEEEEEETRPTLARSFLSRRRPAARRPGPPASAAINEAFSRAHRRQPVWSRRASGCERQRPARPGMSNKLVYEIVPIEQRLQDARRRAEAGHGTSMLETLTALGSEPFLPLTAGFVGEATRRLRSTRRRNLQTLLPGAMVAAARDEMSAGSRASPKLLGTSNERRTVEEEQGKRSGER</sequence>
<name>A0A4Z2FB76_9TELE</name>
<organism evidence="2 3">
    <name type="scientific">Liparis tanakae</name>
    <name type="common">Tanaka's snailfish</name>
    <dbReference type="NCBI Taxonomy" id="230148"/>
    <lineage>
        <taxon>Eukaryota</taxon>
        <taxon>Metazoa</taxon>
        <taxon>Chordata</taxon>
        <taxon>Craniata</taxon>
        <taxon>Vertebrata</taxon>
        <taxon>Euteleostomi</taxon>
        <taxon>Actinopterygii</taxon>
        <taxon>Neopterygii</taxon>
        <taxon>Teleostei</taxon>
        <taxon>Neoteleostei</taxon>
        <taxon>Acanthomorphata</taxon>
        <taxon>Eupercaria</taxon>
        <taxon>Perciformes</taxon>
        <taxon>Cottioidei</taxon>
        <taxon>Cottales</taxon>
        <taxon>Liparidae</taxon>
        <taxon>Liparis</taxon>
    </lineage>
</organism>
<evidence type="ECO:0000313" key="3">
    <source>
        <dbReference type="Proteomes" id="UP000314294"/>
    </source>
</evidence>